<reference evidence="2 3" key="1">
    <citation type="journal article" date="2019" name="Commun. Biol.">
        <title>The bagworm genome reveals a unique fibroin gene that provides high tensile strength.</title>
        <authorList>
            <person name="Kono N."/>
            <person name="Nakamura H."/>
            <person name="Ohtoshi R."/>
            <person name="Tomita M."/>
            <person name="Numata K."/>
            <person name="Arakawa K."/>
        </authorList>
    </citation>
    <scope>NUCLEOTIDE SEQUENCE [LARGE SCALE GENOMIC DNA]</scope>
</reference>
<name>A0A4C1W6F4_EUMVA</name>
<feature type="region of interest" description="Disordered" evidence="1">
    <location>
        <begin position="1"/>
        <end position="23"/>
    </location>
</feature>
<keyword evidence="3" id="KW-1185">Reference proteome</keyword>
<proteinExistence type="predicted"/>
<protein>
    <submittedName>
        <fullName evidence="2">Uncharacterized protein</fullName>
    </submittedName>
</protein>
<feature type="region of interest" description="Disordered" evidence="1">
    <location>
        <begin position="74"/>
        <end position="103"/>
    </location>
</feature>
<dbReference type="Proteomes" id="UP000299102">
    <property type="component" value="Unassembled WGS sequence"/>
</dbReference>
<accession>A0A4C1W6F4</accession>
<evidence type="ECO:0000256" key="1">
    <source>
        <dbReference type="SAM" id="MobiDB-lite"/>
    </source>
</evidence>
<feature type="compositionally biased region" description="Basic residues" evidence="1">
    <location>
        <begin position="1"/>
        <end position="13"/>
    </location>
</feature>
<gene>
    <name evidence="2" type="ORF">EVAR_28071_1</name>
</gene>
<evidence type="ECO:0000313" key="3">
    <source>
        <dbReference type="Proteomes" id="UP000299102"/>
    </source>
</evidence>
<dbReference type="AlphaFoldDB" id="A0A4C1W6F4"/>
<evidence type="ECO:0000313" key="2">
    <source>
        <dbReference type="EMBL" id="GBP46490.1"/>
    </source>
</evidence>
<dbReference type="EMBL" id="BGZK01000484">
    <property type="protein sequence ID" value="GBP46490.1"/>
    <property type="molecule type" value="Genomic_DNA"/>
</dbReference>
<sequence>MSRRPAAGSHRRPRESNPMQPGYITDAEITVLYRTSVGDASMQNVAQHSLHPGGCDCLHFPGDMQIWHETSIHRLSDEKTQEMKTSPDIAEARGRAPAPAAPG</sequence>
<comment type="caution">
    <text evidence="2">The sequence shown here is derived from an EMBL/GenBank/DDBJ whole genome shotgun (WGS) entry which is preliminary data.</text>
</comment>
<organism evidence="2 3">
    <name type="scientific">Eumeta variegata</name>
    <name type="common">Bagworm moth</name>
    <name type="synonym">Eumeta japonica</name>
    <dbReference type="NCBI Taxonomy" id="151549"/>
    <lineage>
        <taxon>Eukaryota</taxon>
        <taxon>Metazoa</taxon>
        <taxon>Ecdysozoa</taxon>
        <taxon>Arthropoda</taxon>
        <taxon>Hexapoda</taxon>
        <taxon>Insecta</taxon>
        <taxon>Pterygota</taxon>
        <taxon>Neoptera</taxon>
        <taxon>Endopterygota</taxon>
        <taxon>Lepidoptera</taxon>
        <taxon>Glossata</taxon>
        <taxon>Ditrysia</taxon>
        <taxon>Tineoidea</taxon>
        <taxon>Psychidae</taxon>
        <taxon>Oiketicinae</taxon>
        <taxon>Eumeta</taxon>
    </lineage>
</organism>